<sequence>MDFTSIVVPGQPIVPILSKKKQAKYLAGRNCRIETITYNGTEMPSIVSSVVGKVKVISKDEDKSLQNFTVNVVSKHDPEYVHDDDDIGVKYASNTPMLDDIVLAKVTKITNSRVHVEILSIDTQTGNEEELMMSSLITNENGENFRGIIRSLDIRSTERDKVKTWECFQPGDIVRAEVISLGDGINYYLSTSKNNLGVVLARSATGGELMYALDWETMVVPNTGELEKRKCAKPF</sequence>
<keyword evidence="2" id="KW-0963">Cytoplasm</keyword>
<dbReference type="GO" id="GO:0006396">
    <property type="term" value="P:RNA processing"/>
    <property type="evidence" value="ECO:0007669"/>
    <property type="project" value="InterPro"/>
</dbReference>
<dbReference type="GO" id="GO:0003723">
    <property type="term" value="F:RNA binding"/>
    <property type="evidence" value="ECO:0007669"/>
    <property type="project" value="InterPro"/>
</dbReference>
<dbReference type="SUPFAM" id="SSF50249">
    <property type="entry name" value="Nucleic acid-binding proteins"/>
    <property type="match status" value="1"/>
</dbReference>
<name>A0A875RQ50_EENNA</name>
<dbReference type="GO" id="GO:0005737">
    <property type="term" value="C:cytoplasm"/>
    <property type="evidence" value="ECO:0007669"/>
    <property type="project" value="TreeGrafter"/>
</dbReference>
<dbReference type="GeneID" id="62196686"/>
<dbReference type="Proteomes" id="UP000662931">
    <property type="component" value="Chromosome 4"/>
</dbReference>
<keyword evidence="6" id="KW-1185">Reference proteome</keyword>
<evidence type="ECO:0000259" key="4">
    <source>
        <dbReference type="Pfam" id="PF10447"/>
    </source>
</evidence>
<dbReference type="GO" id="GO:0005730">
    <property type="term" value="C:nucleolus"/>
    <property type="evidence" value="ECO:0007669"/>
    <property type="project" value="UniProtKB-SubCell"/>
</dbReference>
<dbReference type="GO" id="GO:0000176">
    <property type="term" value="C:nuclear exosome (RNase complex)"/>
    <property type="evidence" value="ECO:0007669"/>
    <property type="project" value="TreeGrafter"/>
</dbReference>
<evidence type="ECO:0000256" key="2">
    <source>
        <dbReference type="ARBA" id="ARBA00022490"/>
    </source>
</evidence>
<proteinExistence type="predicted"/>
<feature type="domain" description="Exosome complex component CSL4 C-terminal" evidence="4">
    <location>
        <begin position="96"/>
        <end position="124"/>
    </location>
</feature>
<dbReference type="Gene3D" id="2.40.50.140">
    <property type="entry name" value="Nucleic acid-binding proteins"/>
    <property type="match status" value="1"/>
</dbReference>
<evidence type="ECO:0000313" key="6">
    <source>
        <dbReference type="Proteomes" id="UP000662931"/>
    </source>
</evidence>
<gene>
    <name evidence="5" type="ORF">FOA43_003286</name>
</gene>
<evidence type="ECO:0000313" key="5">
    <source>
        <dbReference type="EMBL" id="QPG75900.1"/>
    </source>
</evidence>
<dbReference type="PANTHER" id="PTHR12686:SF8">
    <property type="entry name" value="EXOSOME COMPLEX COMPONENT CSL4"/>
    <property type="match status" value="1"/>
</dbReference>
<dbReference type="InterPro" id="IPR039771">
    <property type="entry name" value="Csl4"/>
</dbReference>
<dbReference type="Gene3D" id="2.40.50.880">
    <property type="match status" value="1"/>
</dbReference>
<dbReference type="AlphaFoldDB" id="A0A875RQ50"/>
<reference evidence="5" key="1">
    <citation type="submission" date="2020-10" db="EMBL/GenBank/DDBJ databases">
        <authorList>
            <person name="Roach M.J.R."/>
        </authorList>
    </citation>
    <scope>NUCLEOTIDE SEQUENCE</scope>
    <source>
        <strain evidence="5">CBS 1945</strain>
    </source>
</reference>
<dbReference type="InterPro" id="IPR012340">
    <property type="entry name" value="NA-bd_OB-fold"/>
</dbReference>
<dbReference type="OrthoDB" id="440760at2759"/>
<evidence type="ECO:0000256" key="3">
    <source>
        <dbReference type="ARBA" id="ARBA00022835"/>
    </source>
</evidence>
<comment type="subcellular location">
    <subcellularLocation>
        <location evidence="1">Nucleus</location>
        <location evidence="1">Nucleolus</location>
    </subcellularLocation>
</comment>
<dbReference type="KEGG" id="bnn:FOA43_003286"/>
<dbReference type="RefSeq" id="XP_038779465.1">
    <property type="nucleotide sequence ID" value="XM_038923537.1"/>
</dbReference>
<dbReference type="Pfam" id="PF10447">
    <property type="entry name" value="EXOSC1"/>
    <property type="match status" value="2"/>
</dbReference>
<dbReference type="EMBL" id="CP064815">
    <property type="protein sequence ID" value="QPG75900.1"/>
    <property type="molecule type" value="Genomic_DNA"/>
</dbReference>
<dbReference type="InterPro" id="IPR019495">
    <property type="entry name" value="EXOSC1_C"/>
</dbReference>
<protein>
    <recommendedName>
        <fullName evidence="4">Exosome complex component CSL4 C-terminal domain-containing protein</fullName>
    </recommendedName>
</protein>
<organism evidence="5 6">
    <name type="scientific">Eeniella nana</name>
    <name type="common">Yeast</name>
    <name type="synonym">Brettanomyces nanus</name>
    <dbReference type="NCBI Taxonomy" id="13502"/>
    <lineage>
        <taxon>Eukaryota</taxon>
        <taxon>Fungi</taxon>
        <taxon>Dikarya</taxon>
        <taxon>Ascomycota</taxon>
        <taxon>Saccharomycotina</taxon>
        <taxon>Pichiomycetes</taxon>
        <taxon>Pichiales</taxon>
        <taxon>Pichiaceae</taxon>
        <taxon>Brettanomyces</taxon>
    </lineage>
</organism>
<dbReference type="PANTHER" id="PTHR12686">
    <property type="entry name" value="3'-5' EXORIBONUCLEASE CSL4-RELATED"/>
    <property type="match status" value="1"/>
</dbReference>
<keyword evidence="3" id="KW-0271">Exosome</keyword>
<feature type="domain" description="Exosome complex component CSL4 C-terminal" evidence="4">
    <location>
        <begin position="137"/>
        <end position="181"/>
    </location>
</feature>
<accession>A0A875RQ50</accession>
<evidence type="ECO:0000256" key="1">
    <source>
        <dbReference type="ARBA" id="ARBA00004604"/>
    </source>
</evidence>